<feature type="transmembrane region" description="Helical" evidence="1">
    <location>
        <begin position="117"/>
        <end position="136"/>
    </location>
</feature>
<evidence type="ECO:0000313" key="3">
    <source>
        <dbReference type="Proteomes" id="UP000318582"/>
    </source>
</evidence>
<keyword evidence="1" id="KW-0472">Membrane</keyword>
<sequence>MSWNKVSLVPTPAVEIYTVAFAAYASVQVIGAGQILWMNLGRYKTFVFISSTIANLAILGAVAALLARNYHDQKNVNFLKGANAFSCTLSIFRMAYPVAAGRRVFSLLETRFARYTLLVPVVAAFGAAVTSIAVNINRLEITPMKLQLYTGML</sequence>
<protein>
    <submittedName>
        <fullName evidence="2">Uncharacterized protein</fullName>
    </submittedName>
</protein>
<keyword evidence="1" id="KW-1133">Transmembrane helix</keyword>
<evidence type="ECO:0000256" key="1">
    <source>
        <dbReference type="SAM" id="Phobius"/>
    </source>
</evidence>
<keyword evidence="1" id="KW-0812">Transmembrane</keyword>
<accession>A0A507DRG6</accession>
<reference evidence="2 3" key="1">
    <citation type="journal article" date="2019" name="Sci. Rep.">
        <title>Comparative genomics of chytrid fungi reveal insights into the obligate biotrophic and pathogenic lifestyle of Synchytrium endobioticum.</title>
        <authorList>
            <person name="van de Vossenberg B.T.L.H."/>
            <person name="Warris S."/>
            <person name="Nguyen H.D.T."/>
            <person name="van Gent-Pelzer M.P.E."/>
            <person name="Joly D.L."/>
            <person name="van de Geest H.C."/>
            <person name="Bonants P.J.M."/>
            <person name="Smith D.S."/>
            <person name="Levesque C.A."/>
            <person name="van der Lee T.A.J."/>
        </authorList>
    </citation>
    <scope>NUCLEOTIDE SEQUENCE [LARGE SCALE GENOMIC DNA]</scope>
    <source>
        <strain evidence="2 3">CBS 809.83</strain>
    </source>
</reference>
<dbReference type="Proteomes" id="UP000318582">
    <property type="component" value="Unassembled WGS sequence"/>
</dbReference>
<organism evidence="2 3">
    <name type="scientific">Powellomyces hirtus</name>
    <dbReference type="NCBI Taxonomy" id="109895"/>
    <lineage>
        <taxon>Eukaryota</taxon>
        <taxon>Fungi</taxon>
        <taxon>Fungi incertae sedis</taxon>
        <taxon>Chytridiomycota</taxon>
        <taxon>Chytridiomycota incertae sedis</taxon>
        <taxon>Chytridiomycetes</taxon>
        <taxon>Spizellomycetales</taxon>
        <taxon>Powellomycetaceae</taxon>
        <taxon>Powellomyces</taxon>
    </lineage>
</organism>
<keyword evidence="3" id="KW-1185">Reference proteome</keyword>
<comment type="caution">
    <text evidence="2">The sequence shown here is derived from an EMBL/GenBank/DDBJ whole genome shotgun (WGS) entry which is preliminary data.</text>
</comment>
<dbReference type="EMBL" id="QEAQ01000162">
    <property type="protein sequence ID" value="TPX54303.1"/>
    <property type="molecule type" value="Genomic_DNA"/>
</dbReference>
<proteinExistence type="predicted"/>
<feature type="transmembrane region" description="Helical" evidence="1">
    <location>
        <begin position="16"/>
        <end position="38"/>
    </location>
</feature>
<evidence type="ECO:0000313" key="2">
    <source>
        <dbReference type="EMBL" id="TPX54303.1"/>
    </source>
</evidence>
<feature type="transmembrane region" description="Helical" evidence="1">
    <location>
        <begin position="45"/>
        <end position="66"/>
    </location>
</feature>
<gene>
    <name evidence="2" type="ORF">PhCBS80983_g05979</name>
</gene>
<dbReference type="AlphaFoldDB" id="A0A507DRG6"/>
<name>A0A507DRG6_9FUNG</name>